<gene>
    <name evidence="1" type="ORF">Moror_12334</name>
</gene>
<dbReference type="PANTHER" id="PTHR15907">
    <property type="entry name" value="DUF614 FAMILY PROTEIN-RELATED"/>
    <property type="match status" value="1"/>
</dbReference>
<accession>V2XSL0</accession>
<organism evidence="1 2">
    <name type="scientific">Moniliophthora roreri (strain MCA 2997)</name>
    <name type="common">Cocoa frosty pod rot fungus</name>
    <name type="synonym">Crinipellis roreri</name>
    <dbReference type="NCBI Taxonomy" id="1381753"/>
    <lineage>
        <taxon>Eukaryota</taxon>
        <taxon>Fungi</taxon>
        <taxon>Dikarya</taxon>
        <taxon>Basidiomycota</taxon>
        <taxon>Agaricomycotina</taxon>
        <taxon>Agaricomycetes</taxon>
        <taxon>Agaricomycetidae</taxon>
        <taxon>Agaricales</taxon>
        <taxon>Marasmiineae</taxon>
        <taxon>Marasmiaceae</taxon>
        <taxon>Moniliophthora</taxon>
    </lineage>
</organism>
<reference evidence="1 2" key="1">
    <citation type="journal article" date="2014" name="BMC Genomics">
        <title>Genome and secretome analysis of the hemibiotrophic fungal pathogen, Moniliophthora roreri, which causes frosty pod rot disease of cacao: mechanisms of the biotrophic and necrotrophic phases.</title>
        <authorList>
            <person name="Meinhardt L.W."/>
            <person name="Costa G.G.L."/>
            <person name="Thomazella D.P.T."/>
            <person name="Teixeira P.J.P.L."/>
            <person name="Carazzolle M.F."/>
            <person name="Schuster S.C."/>
            <person name="Carlson J.E."/>
            <person name="Guiltinan M.J."/>
            <person name="Mieczkowski P."/>
            <person name="Farmer A."/>
            <person name="Ramaraj T."/>
            <person name="Crozier J."/>
            <person name="Davis R.E."/>
            <person name="Shao J."/>
            <person name="Melnick R.L."/>
            <person name="Pereira G.A.G."/>
            <person name="Bailey B.A."/>
        </authorList>
    </citation>
    <scope>NUCLEOTIDE SEQUENCE [LARGE SCALE GENOMIC DNA]</scope>
    <source>
        <strain evidence="1 2">MCA 2997</strain>
    </source>
</reference>
<dbReference type="Pfam" id="PF04749">
    <property type="entry name" value="PLAC8"/>
    <property type="match status" value="1"/>
</dbReference>
<dbReference type="STRING" id="1381753.V2XSL0"/>
<dbReference type="AlphaFoldDB" id="V2XSL0"/>
<evidence type="ECO:0000313" key="2">
    <source>
        <dbReference type="Proteomes" id="UP000017559"/>
    </source>
</evidence>
<name>V2XSL0_MONRO</name>
<dbReference type="KEGG" id="mrr:Moror_12334"/>
<evidence type="ECO:0008006" key="3">
    <source>
        <dbReference type="Google" id="ProtNLM"/>
    </source>
</evidence>
<dbReference type="Proteomes" id="UP000017559">
    <property type="component" value="Unassembled WGS sequence"/>
</dbReference>
<protein>
    <recommendedName>
        <fullName evidence="3">PLAC8-domain-containing protein</fullName>
    </recommendedName>
</protein>
<dbReference type="EMBL" id="AWSO01000059">
    <property type="protein sequence ID" value="ESK95836.1"/>
    <property type="molecule type" value="Genomic_DNA"/>
</dbReference>
<comment type="caution">
    <text evidence="1">The sequence shown here is derived from an EMBL/GenBank/DDBJ whole genome shotgun (WGS) entry which is preliminary data.</text>
</comment>
<dbReference type="InterPro" id="IPR006461">
    <property type="entry name" value="PLAC_motif_containing"/>
</dbReference>
<evidence type="ECO:0000313" key="1">
    <source>
        <dbReference type="EMBL" id="ESK95836.1"/>
    </source>
</evidence>
<proteinExistence type="predicted"/>
<dbReference type="OrthoDB" id="1045822at2759"/>
<dbReference type="NCBIfam" id="TIGR01571">
    <property type="entry name" value="A_thal_Cys_rich"/>
    <property type="match status" value="1"/>
</dbReference>
<keyword evidence="2" id="KW-1185">Reference proteome</keyword>
<dbReference type="HOGENOM" id="CLU_083147_6_0_1"/>
<sequence length="185" mass="19752">MTQPGPSASTATLGRTRGGSLLLVATNGPTSPVTTLQPSPTSAMSINFKGSRNAKCLPTGAHGKREWSAGLFGCIKEHTCGCLAWWCPCVVYGRNKRRLDHLSQLNIPDPKGSETICNSDCALHCCLTVGCMFGWALQVPNRSVIRSRYSIGGSGCGDCCTTFWCSSCELAQESLEIGLEEKSFP</sequence>